<keyword evidence="11" id="KW-1185">Reference proteome</keyword>
<dbReference type="CDD" id="cd02576">
    <property type="entry name" value="PseudoU_synth_ScPUS7"/>
    <property type="match status" value="1"/>
</dbReference>
<protein>
    <recommendedName>
        <fullName evidence="6">Pseudouridylate synthase PUS7L</fullName>
    </recommendedName>
    <alternativeName>
        <fullName evidence="7">Pseudouridylate synthase 7 homolog-like protein</fullName>
    </alternativeName>
</protein>
<dbReference type="Ensembl" id="ENSGMOT00000048156.1">
    <property type="protein sequence ID" value="ENSGMOP00000037849.1"/>
    <property type="gene ID" value="ENSGMOG00000019423.2"/>
</dbReference>
<evidence type="ECO:0000313" key="11">
    <source>
        <dbReference type="Proteomes" id="UP000694546"/>
    </source>
</evidence>
<evidence type="ECO:0000256" key="7">
    <source>
        <dbReference type="ARBA" id="ARBA00079696"/>
    </source>
</evidence>
<comment type="similarity">
    <text evidence="2">Belongs to the pseudouridine synthase TruD family.</text>
</comment>
<reference evidence="10" key="1">
    <citation type="submission" date="2025-08" db="UniProtKB">
        <authorList>
            <consortium name="Ensembl"/>
        </authorList>
    </citation>
    <scope>IDENTIFICATION</scope>
</reference>
<comment type="function">
    <text evidence="5">Pseudouridine synthase that catalyzes pseudouridylation of mRNAs.</text>
</comment>
<evidence type="ECO:0000256" key="5">
    <source>
        <dbReference type="ARBA" id="ARBA00057241"/>
    </source>
</evidence>
<dbReference type="FunFam" id="3.30.2350.20:FF:000005">
    <property type="entry name" value="pseudouridylate synthase 7 homolog-like protein"/>
    <property type="match status" value="1"/>
</dbReference>
<dbReference type="GeneTree" id="ENSGT00530000063554"/>
<sequence>MDSGNRMKQVCVTDVPNCFISDHEGFTGTIKNYTKDFVVTEIDIHQQLVNTLVVGPQGIDQPSPDAFPAKSKINKKCKQDSTIFPPDIDPSSLVDLDLRTLLGLSVYEELERFLITTQNDSDTKKDELNPQTQSPSPDMSLGSFPEKHQRMAVHRALRHHFPSLMTVTHQFEIKVRDNPDYRELSGLVTEEESEEFFRFIDAKVSGSTYTFRPDEVKDRRTAVHHFLSRRFGKLVETKSFNDPGGTVISVRLRPRKRTKDDSVEEEVYTAFTLRKENLETLEAISYMAATLGASASDFSYAGIKDKRAVTYQAMVVKNVPVRRLTEKVAELERRGLRVTQVRPASAPLHLGRLAGNHFDLVVRHLRLHADGDRQGGGQRGVADAVERAVENIKARGFVNYYGPQRFGISQSVQSDRVGLALLKEDMVGAVRLFFTPENGDEPHNQAKRHFIQTENAKESLVLMPASKARERLMLRALHRYGPGADGCTRAWLSLPHGMRVFYPHAYCSRVWNDAVAHRLATLGHAPIQGDLVWQQQDPQGDMGESNPPQIHVVSAEEERDGVYTLAQVVLPMPGNTVTYPQNAMGAWYQERLAGDGLGDARFRITGLKLNLPGCYRPLVVTPRNITHRLQERREEEKEEEERGEKSVSAQEGHILGAGVPPEPQVLITRTDV</sequence>
<dbReference type="Pfam" id="PF23943">
    <property type="entry name" value="PUS7L_N"/>
    <property type="match status" value="1"/>
</dbReference>
<keyword evidence="4" id="KW-0413">Isomerase</keyword>
<reference evidence="10" key="2">
    <citation type="submission" date="2025-09" db="UniProtKB">
        <authorList>
            <consortium name="Ensembl"/>
        </authorList>
    </citation>
    <scope>IDENTIFICATION</scope>
</reference>
<dbReference type="AlphaFoldDB" id="A0A8C5AWJ2"/>
<evidence type="ECO:0000256" key="1">
    <source>
        <dbReference type="ARBA" id="ARBA00001166"/>
    </source>
</evidence>
<dbReference type="PANTHER" id="PTHR13326:SF21">
    <property type="entry name" value="PSEUDOURIDYLATE SYNTHASE PUS7L"/>
    <property type="match status" value="1"/>
</dbReference>
<dbReference type="InterPro" id="IPR056963">
    <property type="entry name" value="PUS7L_N"/>
</dbReference>
<dbReference type="InterPro" id="IPR001656">
    <property type="entry name" value="PsdUridine_synth_TruD"/>
</dbReference>
<evidence type="ECO:0000256" key="3">
    <source>
        <dbReference type="ARBA" id="ARBA00022664"/>
    </source>
</evidence>
<comment type="catalytic activity">
    <reaction evidence="1">
        <text>a uridine in mRNA = a pseudouridine in mRNA</text>
        <dbReference type="Rhea" id="RHEA:56644"/>
        <dbReference type="Rhea" id="RHEA-COMP:14658"/>
        <dbReference type="Rhea" id="RHEA-COMP:14659"/>
        <dbReference type="ChEBI" id="CHEBI:65314"/>
        <dbReference type="ChEBI" id="CHEBI:65315"/>
    </reaction>
</comment>
<dbReference type="GO" id="GO:0001522">
    <property type="term" value="P:pseudouridine synthesis"/>
    <property type="evidence" value="ECO:0007669"/>
    <property type="project" value="InterPro"/>
</dbReference>
<feature type="region of interest" description="Disordered" evidence="8">
    <location>
        <begin position="118"/>
        <end position="144"/>
    </location>
</feature>
<feature type="domain" description="TRUD" evidence="9">
    <location>
        <begin position="396"/>
        <end position="621"/>
    </location>
</feature>
<dbReference type="Pfam" id="PF25094">
    <property type="entry name" value="R3H_PUS7L"/>
    <property type="match status" value="1"/>
</dbReference>
<dbReference type="InterPro" id="IPR056961">
    <property type="entry name" value="R3H_PUS7L"/>
</dbReference>
<dbReference type="PANTHER" id="PTHR13326">
    <property type="entry name" value="TRNA PSEUDOURIDINE SYNTHASE D"/>
    <property type="match status" value="1"/>
</dbReference>
<organism evidence="10 11">
    <name type="scientific">Gadus morhua</name>
    <name type="common">Atlantic cod</name>
    <dbReference type="NCBI Taxonomy" id="8049"/>
    <lineage>
        <taxon>Eukaryota</taxon>
        <taxon>Metazoa</taxon>
        <taxon>Chordata</taxon>
        <taxon>Craniata</taxon>
        <taxon>Vertebrata</taxon>
        <taxon>Euteleostomi</taxon>
        <taxon>Actinopterygii</taxon>
        <taxon>Neopterygii</taxon>
        <taxon>Teleostei</taxon>
        <taxon>Neoteleostei</taxon>
        <taxon>Acanthomorphata</taxon>
        <taxon>Zeiogadaria</taxon>
        <taxon>Gadariae</taxon>
        <taxon>Gadiformes</taxon>
        <taxon>Gadoidei</taxon>
        <taxon>Gadidae</taxon>
        <taxon>Gadus</taxon>
    </lineage>
</organism>
<keyword evidence="3" id="KW-0507">mRNA processing</keyword>
<evidence type="ECO:0000313" key="10">
    <source>
        <dbReference type="Ensembl" id="ENSGMOP00000037849.1"/>
    </source>
</evidence>
<proteinExistence type="inferred from homology"/>
<feature type="region of interest" description="Disordered" evidence="8">
    <location>
        <begin position="630"/>
        <end position="672"/>
    </location>
</feature>
<dbReference type="Pfam" id="PF01142">
    <property type="entry name" value="TruD"/>
    <property type="match status" value="1"/>
</dbReference>
<evidence type="ECO:0000259" key="9">
    <source>
        <dbReference type="PROSITE" id="PS50984"/>
    </source>
</evidence>
<name>A0A8C5AWJ2_GADMO</name>
<dbReference type="GO" id="GO:0006397">
    <property type="term" value="P:mRNA processing"/>
    <property type="evidence" value="ECO:0007669"/>
    <property type="project" value="UniProtKB-KW"/>
</dbReference>
<evidence type="ECO:0000256" key="8">
    <source>
        <dbReference type="SAM" id="MobiDB-lite"/>
    </source>
</evidence>
<dbReference type="Gene3D" id="3.30.2350.20">
    <property type="entry name" value="TruD, catalytic domain"/>
    <property type="match status" value="2"/>
</dbReference>
<dbReference type="GO" id="GO:0009982">
    <property type="term" value="F:pseudouridine synthase activity"/>
    <property type="evidence" value="ECO:0007669"/>
    <property type="project" value="InterPro"/>
</dbReference>
<accession>A0A8C5AWJ2</accession>
<dbReference type="SUPFAM" id="SSF55120">
    <property type="entry name" value="Pseudouridine synthase"/>
    <property type="match status" value="1"/>
</dbReference>
<feature type="compositionally biased region" description="Basic and acidic residues" evidence="8">
    <location>
        <begin position="630"/>
        <end position="645"/>
    </location>
</feature>
<dbReference type="InterPro" id="IPR042214">
    <property type="entry name" value="TruD_catalytic"/>
</dbReference>
<dbReference type="PIRSF" id="PIRSF037016">
    <property type="entry name" value="Pseudouridin_synth_euk_prd"/>
    <property type="match status" value="1"/>
</dbReference>
<dbReference type="PROSITE" id="PS50984">
    <property type="entry name" value="TRUD"/>
    <property type="match status" value="1"/>
</dbReference>
<dbReference type="InterPro" id="IPR011760">
    <property type="entry name" value="PsdUridine_synth_TruD_insert"/>
</dbReference>
<gene>
    <name evidence="10" type="primary">PUS7L</name>
    <name evidence="10" type="synonym">pus7l</name>
</gene>
<dbReference type="GO" id="GO:0003723">
    <property type="term" value="F:RNA binding"/>
    <property type="evidence" value="ECO:0007669"/>
    <property type="project" value="InterPro"/>
</dbReference>
<dbReference type="Proteomes" id="UP000694546">
    <property type="component" value="Chromosome 19"/>
</dbReference>
<dbReference type="InterPro" id="IPR020103">
    <property type="entry name" value="PsdUridine_synth_cat_dom_sf"/>
</dbReference>
<evidence type="ECO:0000256" key="6">
    <source>
        <dbReference type="ARBA" id="ARBA00067866"/>
    </source>
</evidence>
<evidence type="ECO:0000256" key="2">
    <source>
        <dbReference type="ARBA" id="ARBA00007953"/>
    </source>
</evidence>
<evidence type="ECO:0000256" key="4">
    <source>
        <dbReference type="ARBA" id="ARBA00023235"/>
    </source>
</evidence>
<dbReference type="GO" id="GO:0005634">
    <property type="term" value="C:nucleus"/>
    <property type="evidence" value="ECO:0007669"/>
    <property type="project" value="TreeGrafter"/>
</dbReference>